<accession>A0A2T9K2I3</accession>
<organism evidence="2 3">
    <name type="scientific">Caulobacter endophyticus</name>
    <dbReference type="NCBI Taxonomy" id="2172652"/>
    <lineage>
        <taxon>Bacteria</taxon>
        <taxon>Pseudomonadati</taxon>
        <taxon>Pseudomonadota</taxon>
        <taxon>Alphaproteobacteria</taxon>
        <taxon>Caulobacterales</taxon>
        <taxon>Caulobacteraceae</taxon>
        <taxon>Caulobacter</taxon>
    </lineage>
</organism>
<keyword evidence="3" id="KW-1185">Reference proteome</keyword>
<dbReference type="AlphaFoldDB" id="A0A2T9K2I3"/>
<proteinExistence type="predicted"/>
<name>A0A2T9K2I3_9CAUL</name>
<reference evidence="2 3" key="1">
    <citation type="submission" date="2018-04" db="EMBL/GenBank/DDBJ databases">
        <title>The genome sequence of Caulobacter sp. 744.</title>
        <authorList>
            <person name="Gao J."/>
            <person name="Sun J."/>
        </authorList>
    </citation>
    <scope>NUCLEOTIDE SEQUENCE [LARGE SCALE GENOMIC DNA]</scope>
    <source>
        <strain evidence="2 3">774</strain>
    </source>
</reference>
<gene>
    <name evidence="2" type="ORF">DDF67_11225</name>
</gene>
<feature type="region of interest" description="Disordered" evidence="1">
    <location>
        <begin position="1"/>
        <end position="20"/>
    </location>
</feature>
<evidence type="ECO:0000313" key="3">
    <source>
        <dbReference type="Proteomes" id="UP000245073"/>
    </source>
</evidence>
<protein>
    <submittedName>
        <fullName evidence="2">Uncharacterized protein</fullName>
    </submittedName>
</protein>
<evidence type="ECO:0000256" key="1">
    <source>
        <dbReference type="SAM" id="MobiDB-lite"/>
    </source>
</evidence>
<dbReference type="RefSeq" id="WP_109100980.1">
    <property type="nucleotide sequence ID" value="NZ_QDKQ01000037.1"/>
</dbReference>
<comment type="caution">
    <text evidence="2">The sequence shown here is derived from an EMBL/GenBank/DDBJ whole genome shotgun (WGS) entry which is preliminary data.</text>
</comment>
<sequence length="59" mass="6474">MRNAHDDPQSPRPISIEIGPDGAVRMTVDGEPADPRRVLADIGIDPGELDRVDEPRDDK</sequence>
<dbReference type="EMBL" id="QDKQ01000037">
    <property type="protein sequence ID" value="PVM90167.1"/>
    <property type="molecule type" value="Genomic_DNA"/>
</dbReference>
<evidence type="ECO:0000313" key="2">
    <source>
        <dbReference type="EMBL" id="PVM90167.1"/>
    </source>
</evidence>
<dbReference type="Proteomes" id="UP000245073">
    <property type="component" value="Unassembled WGS sequence"/>
</dbReference>